<gene>
    <name evidence="2" type="ORF">BKA67DRAFT_234039</name>
</gene>
<name>A0A9P8UND1_9PEZI</name>
<accession>A0A9P8UND1</accession>
<dbReference type="RefSeq" id="XP_045959600.1">
    <property type="nucleotide sequence ID" value="XM_046095648.1"/>
</dbReference>
<proteinExistence type="predicted"/>
<sequence length="603" mass="67466">MLLSYLMEIQRARKRSIRVSQFTFLHCQVGSWSLPSTPSLGLSNIPGEQFWLRYDIIRTPPLATHLYFKMYMNGAAITSWGLPVHAEKNDRAQRSTGGTVVRALYEPGEIWHHMSTDVEGRSVGIEMRHFHFMPGSDKKSVAEDGGLIEILVFRSQGRRRRAPKMFGFRSQEKYGIASPTGGLVEDPQDATFYDWLLIDPKDAPFASFRFHYRSMKHLLQLNLVPQSESRPQLPKTDAKYAIDQVTPVSANKTSNSRSPVTPNFSFEVKPLLANICHDSRDRGLGGTFEHREEERYFMDSSLEPFPSIAADQHMHQPAKISKDPTPQKILHRPLPEPPRPRSRHTSQSSVRSTCPSLTPSLVNYVENGELGDEDIKIGTAHTVLCSVPSMVELPCRVSDVGEGNSFSDYERSPPSSVTSLSQYLPSPERYLSTTGSVLEHQIAQFTSPPILQPSPRRIRSRIPTSVSEMTLFGGGALSSPGTLSLSESEWMRRTPSPVQRKPFSRLWSPRLGKKLGNLVSQDHRRRSRYSDIGPYPSNESLGGVGREPGHSPTIKTTAFLAQDASDDAITPRAAQFPDHVRGEVNSEGRDEVEAIEKPIGNWI</sequence>
<feature type="region of interest" description="Disordered" evidence="1">
    <location>
        <begin position="522"/>
        <end position="553"/>
    </location>
</feature>
<dbReference type="Proteomes" id="UP000758603">
    <property type="component" value="Unassembled WGS sequence"/>
</dbReference>
<feature type="compositionally biased region" description="Basic and acidic residues" evidence="1">
    <location>
        <begin position="582"/>
        <end position="596"/>
    </location>
</feature>
<organism evidence="2 3">
    <name type="scientific">Truncatella angustata</name>
    <dbReference type="NCBI Taxonomy" id="152316"/>
    <lineage>
        <taxon>Eukaryota</taxon>
        <taxon>Fungi</taxon>
        <taxon>Dikarya</taxon>
        <taxon>Ascomycota</taxon>
        <taxon>Pezizomycotina</taxon>
        <taxon>Sordariomycetes</taxon>
        <taxon>Xylariomycetidae</taxon>
        <taxon>Amphisphaeriales</taxon>
        <taxon>Sporocadaceae</taxon>
        <taxon>Truncatella</taxon>
    </lineage>
</organism>
<evidence type="ECO:0000313" key="2">
    <source>
        <dbReference type="EMBL" id="KAH6655335.1"/>
    </source>
</evidence>
<feature type="region of interest" description="Disordered" evidence="1">
    <location>
        <begin position="313"/>
        <end position="355"/>
    </location>
</feature>
<evidence type="ECO:0000256" key="1">
    <source>
        <dbReference type="SAM" id="MobiDB-lite"/>
    </source>
</evidence>
<evidence type="ECO:0000313" key="3">
    <source>
        <dbReference type="Proteomes" id="UP000758603"/>
    </source>
</evidence>
<reference evidence="2" key="1">
    <citation type="journal article" date="2021" name="Nat. Commun.">
        <title>Genetic determinants of endophytism in the Arabidopsis root mycobiome.</title>
        <authorList>
            <person name="Mesny F."/>
            <person name="Miyauchi S."/>
            <person name="Thiergart T."/>
            <person name="Pickel B."/>
            <person name="Atanasova L."/>
            <person name="Karlsson M."/>
            <person name="Huettel B."/>
            <person name="Barry K.W."/>
            <person name="Haridas S."/>
            <person name="Chen C."/>
            <person name="Bauer D."/>
            <person name="Andreopoulos W."/>
            <person name="Pangilinan J."/>
            <person name="LaButti K."/>
            <person name="Riley R."/>
            <person name="Lipzen A."/>
            <person name="Clum A."/>
            <person name="Drula E."/>
            <person name="Henrissat B."/>
            <person name="Kohler A."/>
            <person name="Grigoriev I.V."/>
            <person name="Martin F.M."/>
            <person name="Hacquard S."/>
        </authorList>
    </citation>
    <scope>NUCLEOTIDE SEQUENCE</scope>
    <source>
        <strain evidence="2">MPI-SDFR-AT-0073</strain>
    </source>
</reference>
<dbReference type="AlphaFoldDB" id="A0A9P8UND1"/>
<dbReference type="OrthoDB" id="436496at2759"/>
<feature type="region of interest" description="Disordered" evidence="1">
    <location>
        <begin position="582"/>
        <end position="603"/>
    </location>
</feature>
<protein>
    <submittedName>
        <fullName evidence="2">Uncharacterized protein</fullName>
    </submittedName>
</protein>
<dbReference type="GeneID" id="70124541"/>
<keyword evidence="3" id="KW-1185">Reference proteome</keyword>
<dbReference type="EMBL" id="JAGPXC010000003">
    <property type="protein sequence ID" value="KAH6655335.1"/>
    <property type="molecule type" value="Genomic_DNA"/>
</dbReference>
<feature type="compositionally biased region" description="Polar residues" evidence="1">
    <location>
        <begin position="345"/>
        <end position="355"/>
    </location>
</feature>
<comment type="caution">
    <text evidence="2">The sequence shown here is derived from an EMBL/GenBank/DDBJ whole genome shotgun (WGS) entry which is preliminary data.</text>
</comment>
<feature type="region of interest" description="Disordered" evidence="1">
    <location>
        <begin position="483"/>
        <end position="503"/>
    </location>
</feature>